<evidence type="ECO:0000313" key="2">
    <source>
        <dbReference type="Proteomes" id="UP000076738"/>
    </source>
</evidence>
<organism evidence="1 2">
    <name type="scientific">Calocera viscosa (strain TUFC12733)</name>
    <dbReference type="NCBI Taxonomy" id="1330018"/>
    <lineage>
        <taxon>Eukaryota</taxon>
        <taxon>Fungi</taxon>
        <taxon>Dikarya</taxon>
        <taxon>Basidiomycota</taxon>
        <taxon>Agaricomycotina</taxon>
        <taxon>Dacrymycetes</taxon>
        <taxon>Dacrymycetales</taxon>
        <taxon>Dacrymycetaceae</taxon>
        <taxon>Calocera</taxon>
    </lineage>
</organism>
<evidence type="ECO:0000313" key="1">
    <source>
        <dbReference type="EMBL" id="KZO98563.1"/>
    </source>
</evidence>
<dbReference type="Proteomes" id="UP000076738">
    <property type="component" value="Unassembled WGS sequence"/>
</dbReference>
<gene>
    <name evidence="1" type="ORF">CALVIDRAFT_27900</name>
</gene>
<protein>
    <submittedName>
        <fullName evidence="1">Uncharacterized protein</fullName>
    </submittedName>
</protein>
<dbReference type="AlphaFoldDB" id="A0A167P9U3"/>
<sequence>MRAMLRVRGRDLRAGRNIVENGGRGALGELKGGSSVRIGWGGDRGSGSGSGGGWMPRVAWAVEKTGEEGWRRHGAGRRRAGGGQRGLRSIYALLSLDTPKRAHRLLITSSHALACF</sequence>
<proteinExistence type="predicted"/>
<reference evidence="1 2" key="1">
    <citation type="journal article" date="2016" name="Mol. Biol. Evol.">
        <title>Comparative Genomics of Early-Diverging Mushroom-Forming Fungi Provides Insights into the Origins of Lignocellulose Decay Capabilities.</title>
        <authorList>
            <person name="Nagy L.G."/>
            <person name="Riley R."/>
            <person name="Tritt A."/>
            <person name="Adam C."/>
            <person name="Daum C."/>
            <person name="Floudas D."/>
            <person name="Sun H."/>
            <person name="Yadav J.S."/>
            <person name="Pangilinan J."/>
            <person name="Larsson K.H."/>
            <person name="Matsuura K."/>
            <person name="Barry K."/>
            <person name="Labutti K."/>
            <person name="Kuo R."/>
            <person name="Ohm R.A."/>
            <person name="Bhattacharya S.S."/>
            <person name="Shirouzu T."/>
            <person name="Yoshinaga Y."/>
            <person name="Martin F.M."/>
            <person name="Grigoriev I.V."/>
            <person name="Hibbett D.S."/>
        </authorList>
    </citation>
    <scope>NUCLEOTIDE SEQUENCE [LARGE SCALE GENOMIC DNA]</scope>
    <source>
        <strain evidence="1 2">TUFC12733</strain>
    </source>
</reference>
<accession>A0A167P9U3</accession>
<name>A0A167P9U3_CALVF</name>
<dbReference type="EMBL" id="KV417275">
    <property type="protein sequence ID" value="KZO98563.1"/>
    <property type="molecule type" value="Genomic_DNA"/>
</dbReference>
<keyword evidence="2" id="KW-1185">Reference proteome</keyword>